<gene>
    <name evidence="3" type="ORF">HRG_02267</name>
</gene>
<dbReference type="RefSeq" id="XP_044724371.1">
    <property type="nucleotide sequence ID" value="XM_044860738.1"/>
</dbReference>
<feature type="transmembrane region" description="Helical" evidence="2">
    <location>
        <begin position="74"/>
        <end position="99"/>
    </location>
</feature>
<comment type="caution">
    <text evidence="3">The sequence shown here is derived from an EMBL/GenBank/DDBJ whole genome shotgun (WGS) entry which is preliminary data.</text>
</comment>
<dbReference type="AlphaFoldDB" id="A0A9P8SKX0"/>
<evidence type="ECO:0000313" key="3">
    <source>
        <dbReference type="EMBL" id="KAH0966858.1"/>
    </source>
</evidence>
<evidence type="ECO:0000313" key="4">
    <source>
        <dbReference type="Proteomes" id="UP000824596"/>
    </source>
</evidence>
<feature type="region of interest" description="Disordered" evidence="1">
    <location>
        <begin position="216"/>
        <end position="257"/>
    </location>
</feature>
<sequence length="257" mass="27835">MLNPGILYMLASVLLSAVAVVVHFHVSHLSLPLSPATTMLAIILPIAAFLNAYVYPNLLRASHACTAPNPLARLAPVVLQALQAILAAVLATLLLEAVVSSPHLDFRLDAQWDALFAARRADAIELVQDTYDCCGFDAVTDRAYPFDAARACAREYDRARSCAAPWKRAMQATSALDFAVVVAVGLLQILGLLLMRERTAWWTALRTQGWKQGEFGDGSSQRLLPDSDSETASCRSGYDSLRGNKPGAKDHDETNAK</sequence>
<keyword evidence="2" id="KW-1133">Transmembrane helix</keyword>
<protein>
    <submittedName>
        <fullName evidence="3">Tetraspanin Tsp3</fullName>
    </submittedName>
</protein>
<dbReference type="OrthoDB" id="71600at2759"/>
<proteinExistence type="predicted"/>
<dbReference type="EMBL" id="JAIZPD010000002">
    <property type="protein sequence ID" value="KAH0966858.1"/>
    <property type="molecule type" value="Genomic_DNA"/>
</dbReference>
<keyword evidence="2" id="KW-0472">Membrane</keyword>
<organism evidence="3 4">
    <name type="scientific">Hirsutella rhossiliensis</name>
    <dbReference type="NCBI Taxonomy" id="111463"/>
    <lineage>
        <taxon>Eukaryota</taxon>
        <taxon>Fungi</taxon>
        <taxon>Dikarya</taxon>
        <taxon>Ascomycota</taxon>
        <taxon>Pezizomycotina</taxon>
        <taxon>Sordariomycetes</taxon>
        <taxon>Hypocreomycetidae</taxon>
        <taxon>Hypocreales</taxon>
        <taxon>Ophiocordycipitaceae</taxon>
        <taxon>Hirsutella</taxon>
    </lineage>
</organism>
<accession>A0A9P8SKX0</accession>
<name>A0A9P8SKX0_9HYPO</name>
<dbReference type="Proteomes" id="UP000824596">
    <property type="component" value="Unassembled WGS sequence"/>
</dbReference>
<keyword evidence="4" id="KW-1185">Reference proteome</keyword>
<evidence type="ECO:0000256" key="1">
    <source>
        <dbReference type="SAM" id="MobiDB-lite"/>
    </source>
</evidence>
<feature type="transmembrane region" description="Helical" evidence="2">
    <location>
        <begin position="33"/>
        <end position="54"/>
    </location>
</feature>
<feature type="transmembrane region" description="Helical" evidence="2">
    <location>
        <begin position="6"/>
        <end position="26"/>
    </location>
</feature>
<feature type="compositionally biased region" description="Basic and acidic residues" evidence="1">
    <location>
        <begin position="247"/>
        <end position="257"/>
    </location>
</feature>
<reference evidence="3" key="1">
    <citation type="submission" date="2021-09" db="EMBL/GenBank/DDBJ databases">
        <title>A high-quality genome of the endoparasitic fungus Hirsutella rhossiliensis with a comparison of Hirsutella genomes reveals transposable elements contributing to genome size variation.</title>
        <authorList>
            <person name="Lin R."/>
            <person name="Jiao Y."/>
            <person name="Sun X."/>
            <person name="Ling J."/>
            <person name="Xie B."/>
            <person name="Cheng X."/>
        </authorList>
    </citation>
    <scope>NUCLEOTIDE SEQUENCE</scope>
    <source>
        <strain evidence="3">HR02</strain>
    </source>
</reference>
<dbReference type="GeneID" id="68351396"/>
<keyword evidence="2" id="KW-0812">Transmembrane</keyword>
<evidence type="ECO:0000256" key="2">
    <source>
        <dbReference type="SAM" id="Phobius"/>
    </source>
</evidence>
<feature type="transmembrane region" description="Helical" evidence="2">
    <location>
        <begin position="175"/>
        <end position="195"/>
    </location>
</feature>